<name>A0A1C3CWA4_9GAMM</name>
<feature type="transmembrane region" description="Helical" evidence="1">
    <location>
        <begin position="55"/>
        <end position="76"/>
    </location>
</feature>
<keyword evidence="1" id="KW-0812">Transmembrane</keyword>
<gene>
    <name evidence="2" type="ORF">BBP83_05965</name>
</gene>
<evidence type="ECO:0008006" key="4">
    <source>
        <dbReference type="Google" id="ProtNLM"/>
    </source>
</evidence>
<keyword evidence="1" id="KW-1133">Transmembrane helix</keyword>
<proteinExistence type="predicted"/>
<reference evidence="2 3" key="1">
    <citation type="submission" date="2016-07" db="EMBL/GenBank/DDBJ databases">
        <title>Acinetobacter sp. ANC 4603.</title>
        <authorList>
            <person name="Radolfova-Krizova L."/>
            <person name="Nemec A."/>
        </authorList>
    </citation>
    <scope>NUCLEOTIDE SEQUENCE [LARGE SCALE GENOMIC DNA]</scope>
    <source>
        <strain evidence="2 3">ANC 4603</strain>
    </source>
</reference>
<sequence length="205" mass="24429">MFLEKKNLRQIVYLPFILLCIGIPWFLFCIFLQYFSFEVWDEKSEYIENIGYLGSFVSGVTALIIVALTALAVYFSNKAYKQEIERVQQQRFEDHFFHLLEIHRENVKMMEIDKLDGGYISSNKAILWMFRELVLIIEIFQIKYKIDINNVKCDSKIGKFINFYSDKPLFKSSLDSVYIIEMAFYCFFFGAGQRSNRTLKYYLDE</sequence>
<dbReference type="AlphaFoldDB" id="A0A1C3CWA4"/>
<organism evidence="2 3">
    <name type="scientific">Acinetobacter celticus</name>
    <dbReference type="NCBI Taxonomy" id="1891224"/>
    <lineage>
        <taxon>Bacteria</taxon>
        <taxon>Pseudomonadati</taxon>
        <taxon>Pseudomonadota</taxon>
        <taxon>Gammaproteobacteria</taxon>
        <taxon>Moraxellales</taxon>
        <taxon>Moraxellaceae</taxon>
        <taxon>Acinetobacter</taxon>
    </lineage>
</organism>
<dbReference type="EMBL" id="MBDL01000009">
    <property type="protein sequence ID" value="ODA13001.1"/>
    <property type="molecule type" value="Genomic_DNA"/>
</dbReference>
<dbReference type="Proteomes" id="UP000186553">
    <property type="component" value="Unassembled WGS sequence"/>
</dbReference>
<evidence type="ECO:0000313" key="3">
    <source>
        <dbReference type="Proteomes" id="UP000186553"/>
    </source>
</evidence>
<feature type="transmembrane region" description="Helical" evidence="1">
    <location>
        <begin position="12"/>
        <end position="35"/>
    </location>
</feature>
<protein>
    <recommendedName>
        <fullName evidence="4">Phage abortive infection protein</fullName>
    </recommendedName>
</protein>
<keyword evidence="3" id="KW-1185">Reference proteome</keyword>
<dbReference type="OrthoDB" id="1548151at1236"/>
<accession>A0A1C3CWA4</accession>
<evidence type="ECO:0000313" key="2">
    <source>
        <dbReference type="EMBL" id="ODA13001.1"/>
    </source>
</evidence>
<comment type="caution">
    <text evidence="2">The sequence shown here is derived from an EMBL/GenBank/DDBJ whole genome shotgun (WGS) entry which is preliminary data.</text>
</comment>
<dbReference type="STRING" id="1891224.BBP83_05965"/>
<dbReference type="RefSeq" id="WP_068886904.1">
    <property type="nucleotide sequence ID" value="NZ_CBCRUU010000006.1"/>
</dbReference>
<evidence type="ECO:0000256" key="1">
    <source>
        <dbReference type="SAM" id="Phobius"/>
    </source>
</evidence>
<keyword evidence="1" id="KW-0472">Membrane</keyword>